<organism evidence="5 6">
    <name type="scientific">Rhodanobacter lindaniclasticus</name>
    <dbReference type="NCBI Taxonomy" id="75310"/>
    <lineage>
        <taxon>Bacteria</taxon>
        <taxon>Pseudomonadati</taxon>
        <taxon>Pseudomonadota</taxon>
        <taxon>Gammaproteobacteria</taxon>
        <taxon>Lysobacterales</taxon>
        <taxon>Rhodanobacteraceae</taxon>
        <taxon>Rhodanobacter</taxon>
    </lineage>
</organism>
<comment type="similarity">
    <text evidence="1">Belongs to the methyltransferase superfamily.</text>
</comment>
<proteinExistence type="inferred from homology"/>
<dbReference type="InterPro" id="IPR029063">
    <property type="entry name" value="SAM-dependent_MTases_sf"/>
</dbReference>
<dbReference type="SUPFAM" id="SSF53335">
    <property type="entry name" value="S-adenosyl-L-methionine-dependent methyltransferases"/>
    <property type="match status" value="1"/>
</dbReference>
<dbReference type="InterPro" id="IPR051052">
    <property type="entry name" value="Diverse_substrate_MTase"/>
</dbReference>
<feature type="domain" description="Methyltransferase type 11" evidence="4">
    <location>
        <begin position="40"/>
        <end position="134"/>
    </location>
</feature>
<sequence>MAIDFGRTADDYTRHRAGFPDAFFERIFQDGTVRAGQDVLDLGTGTGTVARGMALRGCTVTALDHSAPLLAQAAQLDRAAGVQVKQVRARVENADFAPASFDVVSAGQCWHWFERARTAALVRRWLRPGGRVLIAHFDWLPLNGNLVQDTERLILTCNPAWTLHSGSGLYPAWLKDVAEAGFTDLRTWSFDLDVPYSHEAWRGRIRASAAIGAVLDAAKVRHFDAELAAMLASRHPHEPLAVPHRVWALSAVAPGLLD</sequence>
<dbReference type="PANTHER" id="PTHR44942">
    <property type="entry name" value="METHYLTRANSF_11 DOMAIN-CONTAINING PROTEIN"/>
    <property type="match status" value="1"/>
</dbReference>
<dbReference type="GO" id="GO:0008757">
    <property type="term" value="F:S-adenosylmethionine-dependent methyltransferase activity"/>
    <property type="evidence" value="ECO:0007669"/>
    <property type="project" value="InterPro"/>
</dbReference>
<reference evidence="5 6" key="1">
    <citation type="submission" date="2017-02" db="EMBL/GenBank/DDBJ databases">
        <title>Whole genome sequencing of Rhodanobacter lindaniclasticus DSM 17932.</title>
        <authorList>
            <person name="Kumar S."/>
            <person name="Patil P."/>
            <person name="Patil P.B."/>
        </authorList>
    </citation>
    <scope>NUCLEOTIDE SEQUENCE [LARGE SCALE GENOMIC DNA]</scope>
    <source>
        <strain evidence="5 6">DSM 17932</strain>
    </source>
</reference>
<keyword evidence="3 5" id="KW-0808">Transferase</keyword>
<protein>
    <submittedName>
        <fullName evidence="5">SAM-dependent methyltransferase</fullName>
    </submittedName>
</protein>
<accession>A0A4S3KHS4</accession>
<dbReference type="EMBL" id="MWIO01000026">
    <property type="protein sequence ID" value="THD07494.1"/>
    <property type="molecule type" value="Genomic_DNA"/>
</dbReference>
<dbReference type="Proteomes" id="UP000306317">
    <property type="component" value="Unassembled WGS sequence"/>
</dbReference>
<evidence type="ECO:0000313" key="5">
    <source>
        <dbReference type="EMBL" id="THD07494.1"/>
    </source>
</evidence>
<evidence type="ECO:0000256" key="3">
    <source>
        <dbReference type="ARBA" id="ARBA00022679"/>
    </source>
</evidence>
<evidence type="ECO:0000259" key="4">
    <source>
        <dbReference type="Pfam" id="PF08241"/>
    </source>
</evidence>
<dbReference type="GO" id="GO:0032259">
    <property type="term" value="P:methylation"/>
    <property type="evidence" value="ECO:0007669"/>
    <property type="project" value="UniProtKB-KW"/>
</dbReference>
<dbReference type="PANTHER" id="PTHR44942:SF4">
    <property type="entry name" value="METHYLTRANSFERASE TYPE 11 DOMAIN-CONTAINING PROTEIN"/>
    <property type="match status" value="1"/>
</dbReference>
<gene>
    <name evidence="5" type="ORF">B1991_08830</name>
</gene>
<dbReference type="CDD" id="cd02440">
    <property type="entry name" value="AdoMet_MTases"/>
    <property type="match status" value="1"/>
</dbReference>
<dbReference type="OrthoDB" id="9797252at2"/>
<comment type="caution">
    <text evidence="5">The sequence shown here is derived from an EMBL/GenBank/DDBJ whole genome shotgun (WGS) entry which is preliminary data.</text>
</comment>
<dbReference type="Pfam" id="PF08241">
    <property type="entry name" value="Methyltransf_11"/>
    <property type="match status" value="1"/>
</dbReference>
<keyword evidence="2 5" id="KW-0489">Methyltransferase</keyword>
<keyword evidence="6" id="KW-1185">Reference proteome</keyword>
<name>A0A4S3KHS4_9GAMM</name>
<dbReference type="InterPro" id="IPR013216">
    <property type="entry name" value="Methyltransf_11"/>
</dbReference>
<evidence type="ECO:0000256" key="2">
    <source>
        <dbReference type="ARBA" id="ARBA00022603"/>
    </source>
</evidence>
<dbReference type="Gene3D" id="3.40.50.150">
    <property type="entry name" value="Vaccinia Virus protein VP39"/>
    <property type="match status" value="1"/>
</dbReference>
<dbReference type="AlphaFoldDB" id="A0A4S3KHS4"/>
<evidence type="ECO:0000313" key="6">
    <source>
        <dbReference type="Proteomes" id="UP000306317"/>
    </source>
</evidence>
<evidence type="ECO:0000256" key="1">
    <source>
        <dbReference type="ARBA" id="ARBA00008361"/>
    </source>
</evidence>